<accession>A0A1I4CYL4</accession>
<feature type="signal peptide" evidence="1">
    <location>
        <begin position="1"/>
        <end position="20"/>
    </location>
</feature>
<dbReference type="STRING" id="414703.SAMN04488125_10530"/>
<feature type="chain" id="PRO_5011583983" evidence="1">
    <location>
        <begin position="21"/>
        <end position="414"/>
    </location>
</feature>
<organism evidence="2 3">
    <name type="scientific">Methylorubrum salsuginis</name>
    <dbReference type="NCBI Taxonomy" id="414703"/>
    <lineage>
        <taxon>Bacteria</taxon>
        <taxon>Pseudomonadati</taxon>
        <taxon>Pseudomonadota</taxon>
        <taxon>Alphaproteobacteria</taxon>
        <taxon>Hyphomicrobiales</taxon>
        <taxon>Methylobacteriaceae</taxon>
        <taxon>Methylorubrum</taxon>
    </lineage>
</organism>
<evidence type="ECO:0000313" key="2">
    <source>
        <dbReference type="EMBL" id="SFK84961.1"/>
    </source>
</evidence>
<name>A0A1I4CYL4_9HYPH</name>
<gene>
    <name evidence="2" type="ORF">SAMN04488125_10530</name>
</gene>
<dbReference type="EMBL" id="FOSV01000005">
    <property type="protein sequence ID" value="SFK84961.1"/>
    <property type="molecule type" value="Genomic_DNA"/>
</dbReference>
<protein>
    <submittedName>
        <fullName evidence="2">Uncharacterized protein</fullName>
    </submittedName>
</protein>
<keyword evidence="3" id="KW-1185">Reference proteome</keyword>
<evidence type="ECO:0000256" key="1">
    <source>
        <dbReference type="SAM" id="SignalP"/>
    </source>
</evidence>
<proteinExistence type="predicted"/>
<keyword evidence="1" id="KW-0732">Signal</keyword>
<dbReference type="RefSeq" id="WP_091943903.1">
    <property type="nucleotide sequence ID" value="NZ_FOSV01000005.1"/>
</dbReference>
<reference evidence="3" key="1">
    <citation type="submission" date="2016-10" db="EMBL/GenBank/DDBJ databases">
        <authorList>
            <person name="Varghese N."/>
            <person name="Submissions S."/>
        </authorList>
    </citation>
    <scope>NUCLEOTIDE SEQUENCE [LARGE SCALE GENOMIC DNA]</scope>
    <source>
        <strain evidence="3">CGMCC 1.6474</strain>
    </source>
</reference>
<dbReference type="OrthoDB" id="7605241at2"/>
<dbReference type="AlphaFoldDB" id="A0A1I4CYL4"/>
<dbReference type="Proteomes" id="UP000198804">
    <property type="component" value="Unassembled WGS sequence"/>
</dbReference>
<sequence>MRLIALPILALLAATAPGIAAQGLTGYEALRQEAACPRDKEPKPLRQTVIVLDEAMVEGKPEGNALWKRIVVEAADAREVGTGTLAPRERLTLLVARRDGSEMTPLFVGCSPNLPSEEVERARAADTQWDVFTGGDSGARLKKTREAFSNGLARALAQVAKRAEAIAAVPVQPGSVLRALLNGGRLADPNHGLPRFIVVSPFQVVPKGEATETAGAREKGFALAERSGLDFGRAEVYLAGAQLGEGASLEFARALVLGAKGVLAAARSDGLPRLQPEPATLRAYAGFIDYIDQRIPLQLRLAATAQGDLVNSWIETTFSKSTATPVFGKMLCRGATCEVRGDGRFAQVWFLDPQGEPRNRTKLPFGGARNLELTLKGTTATGRISDPGVVFGGSNAAKREDLRFEIERVEDGQF</sequence>
<evidence type="ECO:0000313" key="3">
    <source>
        <dbReference type="Proteomes" id="UP000198804"/>
    </source>
</evidence>